<dbReference type="EMBL" id="JBGBPQ010000021">
    <property type="protein sequence ID" value="KAL1503591.1"/>
    <property type="molecule type" value="Genomic_DNA"/>
</dbReference>
<evidence type="ECO:0000313" key="1">
    <source>
        <dbReference type="EMBL" id="KAL1498490.1"/>
    </source>
</evidence>
<organism evidence="3 8">
    <name type="scientific">Prymnesium parvum</name>
    <name type="common">Toxic golden alga</name>
    <dbReference type="NCBI Taxonomy" id="97485"/>
    <lineage>
        <taxon>Eukaryota</taxon>
        <taxon>Haptista</taxon>
        <taxon>Haptophyta</taxon>
        <taxon>Prymnesiophyceae</taxon>
        <taxon>Prymnesiales</taxon>
        <taxon>Prymnesiaceae</taxon>
        <taxon>Prymnesium</taxon>
    </lineage>
</organism>
<evidence type="ECO:0000313" key="2">
    <source>
        <dbReference type="EMBL" id="KAL1503591.1"/>
    </source>
</evidence>
<proteinExistence type="predicted"/>
<evidence type="ECO:0000313" key="4">
    <source>
        <dbReference type="EMBL" id="KAL1519673.1"/>
    </source>
</evidence>
<dbReference type="EMBL" id="JBGBPQ010000006">
    <property type="protein sequence ID" value="KAL1522536.1"/>
    <property type="molecule type" value="Genomic_DNA"/>
</dbReference>
<reference evidence="3 8" key="1">
    <citation type="journal article" date="2024" name="Science">
        <title>Giant polyketide synthase enzymes in the biosynthesis of giant marine polyether toxins.</title>
        <authorList>
            <person name="Fallon T.R."/>
            <person name="Shende V.V."/>
            <person name="Wierzbicki I.H."/>
            <person name="Pendleton A.L."/>
            <person name="Watervoot N.F."/>
            <person name="Auber R.P."/>
            <person name="Gonzalez D.J."/>
            <person name="Wisecaver J.H."/>
            <person name="Moore B.S."/>
        </authorList>
    </citation>
    <scope>NUCLEOTIDE SEQUENCE [LARGE SCALE GENOMIC DNA]</scope>
    <source>
        <strain evidence="3 8">12B1</strain>
    </source>
</reference>
<evidence type="ECO:0008006" key="9">
    <source>
        <dbReference type="Google" id="ProtNLM"/>
    </source>
</evidence>
<evidence type="ECO:0000313" key="8">
    <source>
        <dbReference type="Proteomes" id="UP001515480"/>
    </source>
</evidence>
<gene>
    <name evidence="3" type="ORF">AB1Y20_006804</name>
    <name evidence="7" type="ORF">AB1Y20_009103</name>
    <name evidence="2" type="ORF">AB1Y20_012069</name>
    <name evidence="1" type="ORF">AB1Y20_013815</name>
    <name evidence="5" type="ORF">AB1Y20_017523</name>
    <name evidence="6" type="ORF">AB1Y20_018881</name>
    <name evidence="4" type="ORF">AB1Y20_023183</name>
</gene>
<evidence type="ECO:0000313" key="7">
    <source>
        <dbReference type="EMBL" id="KAL1527718.1"/>
    </source>
</evidence>
<evidence type="ECO:0000313" key="5">
    <source>
        <dbReference type="EMBL" id="KAL1522536.1"/>
    </source>
</evidence>
<dbReference type="EMBL" id="JBGBPQ010000009">
    <property type="protein sequence ID" value="KAL1519673.1"/>
    <property type="molecule type" value="Genomic_DNA"/>
</dbReference>
<accession>A0AB34J1U5</accession>
<name>A0AB34J1U5_PRYPA</name>
<evidence type="ECO:0000313" key="3">
    <source>
        <dbReference type="EMBL" id="KAL1510500.1"/>
    </source>
</evidence>
<dbReference type="Proteomes" id="UP001515480">
    <property type="component" value="Unassembled WGS sequence"/>
</dbReference>
<dbReference type="EMBL" id="JBGBPQ010000027">
    <property type="protein sequence ID" value="KAL1498490.1"/>
    <property type="molecule type" value="Genomic_DNA"/>
</dbReference>
<sequence length="164" mass="19204">MFDDSDEGDSPSFPPDLSTTLRSEFKNAFKAWKKLKIDWKSYFPEHDIPADNHNLDLVKHLMELPMGLFYKKLMRTDPLRLAYGWLPSMALCSRGQIGTLLAESFCERILSQANLVLQDGNTLLCNEELEMVVVLRMNRKFMRYMRQHYNHLSKQDFAQTVIRV</sequence>
<evidence type="ECO:0000313" key="6">
    <source>
        <dbReference type="EMBL" id="KAL1523965.1"/>
    </source>
</evidence>
<dbReference type="EMBL" id="JBGBPQ010000002">
    <property type="protein sequence ID" value="KAL1527718.1"/>
    <property type="molecule type" value="Genomic_DNA"/>
</dbReference>
<protein>
    <recommendedName>
        <fullName evidence="9">Rab3 GTPase-activating protein catalytic subunit</fullName>
    </recommendedName>
</protein>
<dbReference type="EMBL" id="JBGBPQ010000015">
    <property type="protein sequence ID" value="KAL1510500.1"/>
    <property type="molecule type" value="Genomic_DNA"/>
</dbReference>
<comment type="caution">
    <text evidence="3">The sequence shown here is derived from an EMBL/GenBank/DDBJ whole genome shotgun (WGS) entry which is preliminary data.</text>
</comment>
<dbReference type="AlphaFoldDB" id="A0AB34J1U5"/>
<keyword evidence="8" id="KW-1185">Reference proteome</keyword>
<dbReference type="EMBL" id="JBGBPQ010000005">
    <property type="protein sequence ID" value="KAL1523965.1"/>
    <property type="molecule type" value="Genomic_DNA"/>
</dbReference>